<feature type="non-terminal residue" evidence="3">
    <location>
        <position position="1"/>
    </location>
</feature>
<dbReference type="AlphaFoldDB" id="A0A0D0AXZ7"/>
<reference evidence="4" key="2">
    <citation type="submission" date="2015-01" db="EMBL/GenBank/DDBJ databases">
        <title>Evolutionary Origins and Diversification of the Mycorrhizal Mutualists.</title>
        <authorList>
            <consortium name="DOE Joint Genome Institute"/>
            <consortium name="Mycorrhizal Genomics Consortium"/>
            <person name="Kohler A."/>
            <person name="Kuo A."/>
            <person name="Nagy L.G."/>
            <person name="Floudas D."/>
            <person name="Copeland A."/>
            <person name="Barry K.W."/>
            <person name="Cichocki N."/>
            <person name="Veneault-Fourrey C."/>
            <person name="LaButti K."/>
            <person name="Lindquist E.A."/>
            <person name="Lipzen A."/>
            <person name="Lundell T."/>
            <person name="Morin E."/>
            <person name="Murat C."/>
            <person name="Riley R."/>
            <person name="Ohm R."/>
            <person name="Sun H."/>
            <person name="Tunlid A."/>
            <person name="Henrissat B."/>
            <person name="Grigoriev I.V."/>
            <person name="Hibbett D.S."/>
            <person name="Martin F."/>
        </authorList>
    </citation>
    <scope>NUCLEOTIDE SEQUENCE [LARGE SCALE GENOMIC DNA]</scope>
    <source>
        <strain evidence="4">UH-Slu-Lm8-n1</strain>
    </source>
</reference>
<feature type="domain" description="Phosphatase 2A Regulatory Subunit A helical" evidence="2">
    <location>
        <begin position="1"/>
        <end position="47"/>
    </location>
</feature>
<dbReference type="EMBL" id="KN835231">
    <property type="protein sequence ID" value="KIK42694.1"/>
    <property type="molecule type" value="Genomic_DNA"/>
</dbReference>
<dbReference type="InterPro" id="IPR055231">
    <property type="entry name" value="2AA_helical"/>
</dbReference>
<dbReference type="Pfam" id="PF22956">
    <property type="entry name" value="VPS15-like_hel"/>
    <property type="match status" value="1"/>
</dbReference>
<dbReference type="InParanoid" id="A0A0D0AXZ7"/>
<protein>
    <recommendedName>
        <fullName evidence="2">Phosphatase 2A Regulatory Subunit A helical domain-containing protein</fullName>
    </recommendedName>
</protein>
<keyword evidence="1" id="KW-0677">Repeat</keyword>
<dbReference type="OrthoDB" id="242910at2759"/>
<evidence type="ECO:0000259" key="2">
    <source>
        <dbReference type="Pfam" id="PF22956"/>
    </source>
</evidence>
<gene>
    <name evidence="3" type="ORF">CY34DRAFT_756993</name>
</gene>
<dbReference type="HOGENOM" id="CLU_2405521_0_0_1"/>
<name>A0A0D0AXZ7_9AGAM</name>
<evidence type="ECO:0000256" key="1">
    <source>
        <dbReference type="ARBA" id="ARBA00022737"/>
    </source>
</evidence>
<sequence>FIAAAAKCLPQSDVWCILYPSLRHLLRSDVKESKEQSLLSAMKPPVSLRPSASLSTASFLFSTLKPKAADKRALSNSAKEATRKWGQLTAFLS</sequence>
<organism evidence="3 4">
    <name type="scientific">Suillus luteus UH-Slu-Lm8-n1</name>
    <dbReference type="NCBI Taxonomy" id="930992"/>
    <lineage>
        <taxon>Eukaryota</taxon>
        <taxon>Fungi</taxon>
        <taxon>Dikarya</taxon>
        <taxon>Basidiomycota</taxon>
        <taxon>Agaricomycotina</taxon>
        <taxon>Agaricomycetes</taxon>
        <taxon>Agaricomycetidae</taxon>
        <taxon>Boletales</taxon>
        <taxon>Suillineae</taxon>
        <taxon>Suillaceae</taxon>
        <taxon>Suillus</taxon>
    </lineage>
</organism>
<reference evidence="3 4" key="1">
    <citation type="submission" date="2014-04" db="EMBL/GenBank/DDBJ databases">
        <authorList>
            <consortium name="DOE Joint Genome Institute"/>
            <person name="Kuo A."/>
            <person name="Ruytinx J."/>
            <person name="Rineau F."/>
            <person name="Colpaert J."/>
            <person name="Kohler A."/>
            <person name="Nagy L.G."/>
            <person name="Floudas D."/>
            <person name="Copeland A."/>
            <person name="Barry K.W."/>
            <person name="Cichocki N."/>
            <person name="Veneault-Fourrey C."/>
            <person name="LaButti K."/>
            <person name="Lindquist E.A."/>
            <person name="Lipzen A."/>
            <person name="Lundell T."/>
            <person name="Morin E."/>
            <person name="Murat C."/>
            <person name="Sun H."/>
            <person name="Tunlid A."/>
            <person name="Henrissat B."/>
            <person name="Grigoriev I.V."/>
            <person name="Hibbett D.S."/>
            <person name="Martin F."/>
            <person name="Nordberg H.P."/>
            <person name="Cantor M.N."/>
            <person name="Hua S.X."/>
        </authorList>
    </citation>
    <scope>NUCLEOTIDE SEQUENCE [LARGE SCALE GENOMIC DNA]</scope>
    <source>
        <strain evidence="3 4">UH-Slu-Lm8-n1</strain>
    </source>
</reference>
<dbReference type="Proteomes" id="UP000054485">
    <property type="component" value="Unassembled WGS sequence"/>
</dbReference>
<accession>A0A0D0AXZ7</accession>
<evidence type="ECO:0000313" key="4">
    <source>
        <dbReference type="Proteomes" id="UP000054485"/>
    </source>
</evidence>
<keyword evidence="4" id="KW-1185">Reference proteome</keyword>
<evidence type="ECO:0000313" key="3">
    <source>
        <dbReference type="EMBL" id="KIK42694.1"/>
    </source>
</evidence>
<proteinExistence type="predicted"/>